<name>A0A2P2KBX4_RHIMU</name>
<organism evidence="2">
    <name type="scientific">Rhizophora mucronata</name>
    <name type="common">Asiatic mangrove</name>
    <dbReference type="NCBI Taxonomy" id="61149"/>
    <lineage>
        <taxon>Eukaryota</taxon>
        <taxon>Viridiplantae</taxon>
        <taxon>Streptophyta</taxon>
        <taxon>Embryophyta</taxon>
        <taxon>Tracheophyta</taxon>
        <taxon>Spermatophyta</taxon>
        <taxon>Magnoliopsida</taxon>
        <taxon>eudicotyledons</taxon>
        <taxon>Gunneridae</taxon>
        <taxon>Pentapetalae</taxon>
        <taxon>rosids</taxon>
        <taxon>fabids</taxon>
        <taxon>Malpighiales</taxon>
        <taxon>Rhizophoraceae</taxon>
        <taxon>Rhizophora</taxon>
    </lineage>
</organism>
<dbReference type="AlphaFoldDB" id="A0A2P2KBX4"/>
<reference evidence="2" key="1">
    <citation type="submission" date="2018-02" db="EMBL/GenBank/DDBJ databases">
        <title>Rhizophora mucronata_Transcriptome.</title>
        <authorList>
            <person name="Meera S.P."/>
            <person name="Sreeshan A."/>
            <person name="Augustine A."/>
        </authorList>
    </citation>
    <scope>NUCLEOTIDE SEQUENCE</scope>
    <source>
        <tissue evidence="2">Leaf</tissue>
    </source>
</reference>
<sequence length="44" mass="4904">MRKPKVDSIGKHPILSAVRKIKSQSELRRQKQNQGGTFTGNGIL</sequence>
<evidence type="ECO:0000256" key="1">
    <source>
        <dbReference type="SAM" id="MobiDB-lite"/>
    </source>
</evidence>
<feature type="region of interest" description="Disordered" evidence="1">
    <location>
        <begin position="1"/>
        <end position="44"/>
    </location>
</feature>
<proteinExistence type="predicted"/>
<evidence type="ECO:0000313" key="2">
    <source>
        <dbReference type="EMBL" id="MBX03220.1"/>
    </source>
</evidence>
<protein>
    <submittedName>
        <fullName evidence="2">Uncharacterized protein MANES_16G050600</fullName>
    </submittedName>
</protein>
<accession>A0A2P2KBX4</accession>
<dbReference type="EMBL" id="GGEC01022736">
    <property type="protein sequence ID" value="MBX03220.1"/>
    <property type="molecule type" value="Transcribed_RNA"/>
</dbReference>
<feature type="compositionally biased region" description="Basic and acidic residues" evidence="1">
    <location>
        <begin position="1"/>
        <end position="10"/>
    </location>
</feature>